<evidence type="ECO:0000313" key="1">
    <source>
        <dbReference type="EMBL" id="CAH2050015.1"/>
    </source>
</evidence>
<proteinExistence type="predicted"/>
<dbReference type="EMBL" id="CAJVSB020000368">
    <property type="protein sequence ID" value="CAH2050015.1"/>
    <property type="molecule type" value="Genomic_DNA"/>
</dbReference>
<dbReference type="AlphaFoldDB" id="A0AAU9RXN6"/>
<protein>
    <submittedName>
        <fullName evidence="1">Uncharacterized protein</fullName>
    </submittedName>
</protein>
<dbReference type="InterPro" id="IPR009818">
    <property type="entry name" value="PAM2_motif"/>
</dbReference>
<evidence type="ECO:0000313" key="2">
    <source>
        <dbReference type="Proteomes" id="UP000836841"/>
    </source>
</evidence>
<keyword evidence="2" id="KW-1185">Reference proteome</keyword>
<gene>
    <name evidence="1" type="ORF">TAV2_LOCUS8470</name>
</gene>
<dbReference type="InterPro" id="IPR040414">
    <property type="entry name" value="CID1/CID2"/>
</dbReference>
<dbReference type="PANTHER" id="PTHR33790:SF10">
    <property type="entry name" value="PROTEIN EARLY RESPONSIVE TO DEHYDRATION 15"/>
    <property type="match status" value="1"/>
</dbReference>
<dbReference type="PANTHER" id="PTHR33790">
    <property type="entry name" value="OS05G0344200 PROTEIN"/>
    <property type="match status" value="1"/>
</dbReference>
<sequence>MALVSGGRSSLNPNAPLFVPAAVRQVEDFSPEWWDLVTTSAWFHDYWLSQHKGEDGFYGSNVNEFPGHDVADLLPDTIDEFEEFFQSPGTGESAKSSFSTMKDGNGLVMDAEALMKDLSLSQPLKSKSPNHSELPKYWEQPPNPVSIPRFIQQPVEPLPISTLLDLSSKSRKMVDVACNFCRR</sequence>
<reference evidence="1 2" key="1">
    <citation type="submission" date="2022-03" db="EMBL/GenBank/DDBJ databases">
        <authorList>
            <person name="Nunn A."/>
            <person name="Chopra R."/>
            <person name="Nunn A."/>
            <person name="Contreras Garrido A."/>
        </authorList>
    </citation>
    <scope>NUCLEOTIDE SEQUENCE [LARGE SCALE GENOMIC DNA]</scope>
</reference>
<accession>A0AAU9RXN6</accession>
<name>A0AAU9RXN6_THLAR</name>
<dbReference type="Pfam" id="PF07145">
    <property type="entry name" value="PAM2"/>
    <property type="match status" value="1"/>
</dbReference>
<organism evidence="1 2">
    <name type="scientific">Thlaspi arvense</name>
    <name type="common">Field penny-cress</name>
    <dbReference type="NCBI Taxonomy" id="13288"/>
    <lineage>
        <taxon>Eukaryota</taxon>
        <taxon>Viridiplantae</taxon>
        <taxon>Streptophyta</taxon>
        <taxon>Embryophyta</taxon>
        <taxon>Tracheophyta</taxon>
        <taxon>Spermatophyta</taxon>
        <taxon>Magnoliopsida</taxon>
        <taxon>eudicotyledons</taxon>
        <taxon>Gunneridae</taxon>
        <taxon>Pentapetalae</taxon>
        <taxon>rosids</taxon>
        <taxon>malvids</taxon>
        <taxon>Brassicales</taxon>
        <taxon>Brassicaceae</taxon>
        <taxon>Thlaspideae</taxon>
        <taxon>Thlaspi</taxon>
    </lineage>
</organism>
<dbReference type="Proteomes" id="UP000836841">
    <property type="component" value="Unassembled WGS sequence"/>
</dbReference>
<comment type="caution">
    <text evidence="1">The sequence shown here is derived from an EMBL/GenBank/DDBJ whole genome shotgun (WGS) entry which is preliminary data.</text>
</comment>